<evidence type="ECO:0000256" key="3">
    <source>
        <dbReference type="ARBA" id="ARBA00022692"/>
    </source>
</evidence>
<dbReference type="Proteomes" id="UP000552038">
    <property type="component" value="Unassembled WGS sequence"/>
</dbReference>
<feature type="transmembrane region" description="Helical" evidence="6">
    <location>
        <begin position="154"/>
        <end position="173"/>
    </location>
</feature>
<feature type="transmembrane region" description="Helical" evidence="6">
    <location>
        <begin position="462"/>
        <end position="482"/>
    </location>
</feature>
<sequence length="487" mass="52902">MLSSLVKQTALRSAVLIVGKCIGLAGRVGLSRILGAEGIGLYQMAYSFFGLILMTISGGVPTALALFTAKQPNRGWRALQVLSVYTIVIGLVLSYWMHNHAGDIAAFVGNHELIWAIRALSPALIAVPLLQLARGYMQGVRSYEAISVSELTEQALRIAILIILISLHASQGIGYAVGMGLFGTTIAAIGAFLVLTIFAITSKQSTMMIIYSPMNKVGLGIMLRTSVIIGGTRMLVPFSDFIDSLLIPHRLQVAGHSLSESIAMYGIITGMTAVIVYMPTMITAAISHTVTMKIAANYEEGKQSGRDIEKVLRFVWTWGIISGLFIFIYAEEAAGLIFGVKEAAEPIRYLSAIPLIVGLRELTTSILWAQERKHTPLFGLVIGICISVLLQYIVIAIPGFGYTGASIGILLLEAIATVWNLRALHNTGCTLFSFKWVGLDLPFFCCVMLLFVPPLLQGEQHLVTIVLTAVFFWICASLLIGMRYRNK</sequence>
<evidence type="ECO:0000256" key="5">
    <source>
        <dbReference type="ARBA" id="ARBA00023136"/>
    </source>
</evidence>
<dbReference type="InterPro" id="IPR002797">
    <property type="entry name" value="Polysacc_synth"/>
</dbReference>
<comment type="caution">
    <text evidence="7">The sequence shown here is derived from an EMBL/GenBank/DDBJ whole genome shotgun (WGS) entry which is preliminary data.</text>
</comment>
<feature type="transmembrane region" description="Helical" evidence="6">
    <location>
        <begin position="113"/>
        <end position="133"/>
    </location>
</feature>
<feature type="transmembrane region" description="Helical" evidence="6">
    <location>
        <begin position="44"/>
        <end position="67"/>
    </location>
</feature>
<feature type="transmembrane region" description="Helical" evidence="6">
    <location>
        <begin position="179"/>
        <end position="200"/>
    </location>
</feature>
<name>A0AAP7DKZ1_PAEAL</name>
<keyword evidence="2" id="KW-1003">Cell membrane</keyword>
<dbReference type="GO" id="GO:0005886">
    <property type="term" value="C:plasma membrane"/>
    <property type="evidence" value="ECO:0007669"/>
    <property type="project" value="UniProtKB-SubCell"/>
</dbReference>
<dbReference type="AlphaFoldDB" id="A0AAP7DKZ1"/>
<dbReference type="PANTHER" id="PTHR30250">
    <property type="entry name" value="PST FAMILY PREDICTED COLANIC ACID TRANSPORTER"/>
    <property type="match status" value="1"/>
</dbReference>
<dbReference type="Pfam" id="PF01943">
    <property type="entry name" value="Polysacc_synt"/>
    <property type="match status" value="1"/>
</dbReference>
<organism evidence="7 8">
    <name type="scientific">Paenibacillus alvei</name>
    <name type="common">Bacillus alvei</name>
    <dbReference type="NCBI Taxonomy" id="44250"/>
    <lineage>
        <taxon>Bacteria</taxon>
        <taxon>Bacillati</taxon>
        <taxon>Bacillota</taxon>
        <taxon>Bacilli</taxon>
        <taxon>Bacillales</taxon>
        <taxon>Paenibacillaceae</taxon>
        <taxon>Paenibacillus</taxon>
    </lineage>
</organism>
<protein>
    <submittedName>
        <fullName evidence="7">Oligosaccharide flippase family protein</fullName>
    </submittedName>
</protein>
<gene>
    <name evidence="7" type="ORF">HMI46_23760</name>
</gene>
<keyword evidence="5 6" id="KW-0472">Membrane</keyword>
<evidence type="ECO:0000256" key="2">
    <source>
        <dbReference type="ARBA" id="ARBA00022475"/>
    </source>
</evidence>
<evidence type="ECO:0000256" key="4">
    <source>
        <dbReference type="ARBA" id="ARBA00022989"/>
    </source>
</evidence>
<feature type="transmembrane region" description="Helical" evidence="6">
    <location>
        <begin position="79"/>
        <end position="98"/>
    </location>
</feature>
<evidence type="ECO:0000313" key="8">
    <source>
        <dbReference type="Proteomes" id="UP000552038"/>
    </source>
</evidence>
<dbReference type="PANTHER" id="PTHR30250:SF21">
    <property type="entry name" value="LIPID II FLIPPASE MURJ"/>
    <property type="match status" value="1"/>
</dbReference>
<evidence type="ECO:0000256" key="6">
    <source>
        <dbReference type="SAM" id="Phobius"/>
    </source>
</evidence>
<feature type="transmembrane region" description="Helical" evidence="6">
    <location>
        <begin position="311"/>
        <end position="329"/>
    </location>
</feature>
<proteinExistence type="predicted"/>
<comment type="subcellular location">
    <subcellularLocation>
        <location evidence="1">Cell membrane</location>
        <topology evidence="1">Multi-pass membrane protein</topology>
    </subcellularLocation>
</comment>
<accession>A0AAP7DKZ1</accession>
<feature type="transmembrane region" description="Helical" evidence="6">
    <location>
        <begin position="221"/>
        <end position="242"/>
    </location>
</feature>
<feature type="transmembrane region" description="Helical" evidence="6">
    <location>
        <begin position="376"/>
        <end position="394"/>
    </location>
</feature>
<feature type="transmembrane region" description="Helical" evidence="6">
    <location>
        <begin position="433"/>
        <end position="456"/>
    </location>
</feature>
<keyword evidence="4 6" id="KW-1133">Transmembrane helix</keyword>
<evidence type="ECO:0000256" key="1">
    <source>
        <dbReference type="ARBA" id="ARBA00004651"/>
    </source>
</evidence>
<feature type="transmembrane region" description="Helical" evidence="6">
    <location>
        <begin position="349"/>
        <end position="369"/>
    </location>
</feature>
<feature type="transmembrane region" description="Helical" evidence="6">
    <location>
        <begin position="400"/>
        <end position="421"/>
    </location>
</feature>
<reference evidence="7 8" key="1">
    <citation type="submission" date="2020-05" db="EMBL/GenBank/DDBJ databases">
        <title>Whole genome sequencing and identification of novel metabolites from Paenibacillus alvei strain JR949.</title>
        <authorList>
            <person name="Rajendhran J."/>
            <person name="Sree Pranav P."/>
            <person name="Mahalakshmi B."/>
            <person name="Karthikeyan R."/>
        </authorList>
    </citation>
    <scope>NUCLEOTIDE SEQUENCE [LARGE SCALE GENOMIC DNA]</scope>
    <source>
        <strain evidence="7 8">JR949</strain>
    </source>
</reference>
<dbReference type="InterPro" id="IPR050833">
    <property type="entry name" value="Poly_Biosynth_Transport"/>
</dbReference>
<keyword evidence="3 6" id="KW-0812">Transmembrane</keyword>
<evidence type="ECO:0000313" key="7">
    <source>
        <dbReference type="EMBL" id="NOJ73540.1"/>
    </source>
</evidence>
<feature type="transmembrane region" description="Helical" evidence="6">
    <location>
        <begin position="262"/>
        <end position="290"/>
    </location>
</feature>
<dbReference type="EMBL" id="JABFOR010000048">
    <property type="protein sequence ID" value="NOJ73540.1"/>
    <property type="molecule type" value="Genomic_DNA"/>
</dbReference>